<proteinExistence type="predicted"/>
<evidence type="ECO:0000313" key="3">
    <source>
        <dbReference type="Proteomes" id="UP000245956"/>
    </source>
</evidence>
<organism evidence="2 3">
    <name type="scientific">Purpureocillium lilacinum</name>
    <name type="common">Paecilomyces lilacinus</name>
    <dbReference type="NCBI Taxonomy" id="33203"/>
    <lineage>
        <taxon>Eukaryota</taxon>
        <taxon>Fungi</taxon>
        <taxon>Dikarya</taxon>
        <taxon>Ascomycota</taxon>
        <taxon>Pezizomycotina</taxon>
        <taxon>Sordariomycetes</taxon>
        <taxon>Hypocreomycetidae</taxon>
        <taxon>Hypocreales</taxon>
        <taxon>Ophiocordycipitaceae</taxon>
        <taxon>Purpureocillium</taxon>
    </lineage>
</organism>
<dbReference type="InterPro" id="IPR009548">
    <property type="entry name" value="Prkrip1"/>
</dbReference>
<dbReference type="PANTHER" id="PTHR13507">
    <property type="entry name" value="PRKR-INTERACTING PROTEIN 1"/>
    <property type="match status" value="1"/>
</dbReference>
<feature type="region of interest" description="Disordered" evidence="1">
    <location>
        <begin position="57"/>
        <end position="265"/>
    </location>
</feature>
<dbReference type="PANTHER" id="PTHR13507:SF0">
    <property type="entry name" value="PRKR-INTERACTING PROTEIN 1"/>
    <property type="match status" value="1"/>
</dbReference>
<feature type="compositionally biased region" description="Basic and acidic residues" evidence="1">
    <location>
        <begin position="154"/>
        <end position="199"/>
    </location>
</feature>
<feature type="compositionally biased region" description="Low complexity" evidence="1">
    <location>
        <begin position="23"/>
        <end position="34"/>
    </location>
</feature>
<feature type="compositionally biased region" description="Basic residues" evidence="1">
    <location>
        <begin position="200"/>
        <end position="210"/>
    </location>
</feature>
<evidence type="ECO:0000256" key="1">
    <source>
        <dbReference type="SAM" id="MobiDB-lite"/>
    </source>
</evidence>
<feature type="region of interest" description="Disordered" evidence="1">
    <location>
        <begin position="1"/>
        <end position="39"/>
    </location>
</feature>
<feature type="compositionally biased region" description="Basic and acidic residues" evidence="1">
    <location>
        <begin position="229"/>
        <end position="242"/>
    </location>
</feature>
<sequence length="265" mass="28299">MEGPEALMAPRTSARALDHPKQTRTTPTRCPSRTGLPRLPATYPITHIALTLTTAIMSGEGPESIPTSADPRSHRPTKKRALTPLSAQAASLDALFANPDRPVRVPPSSGSGSGGKPGSGGPASSVPPETVAHVQGSSAGAGSGEFHVYKASRRREYERLRAMDEDLRREKGQEEFDRLKRERDRKDEERTRKNREKREKMKARKGKKGKGGGGGTASNMTQATAPTTDGEHAVSDKDDKAEQGGADQAPNAATQPAGLIIHDDD</sequence>
<dbReference type="Proteomes" id="UP000245956">
    <property type="component" value="Unassembled WGS sequence"/>
</dbReference>
<name>A0A2U3EHT1_PURLI</name>
<gene>
    <name evidence="2" type="ORF">PCL_09344</name>
</gene>
<reference evidence="2 3" key="1">
    <citation type="journal article" date="2016" name="Front. Microbiol.">
        <title>Genome and transcriptome sequences reveal the specific parasitism of the nematophagous Purpureocillium lilacinum 36-1.</title>
        <authorList>
            <person name="Xie J."/>
            <person name="Li S."/>
            <person name="Mo C."/>
            <person name="Xiao X."/>
            <person name="Peng D."/>
            <person name="Wang G."/>
            <person name="Xiao Y."/>
        </authorList>
    </citation>
    <scope>NUCLEOTIDE SEQUENCE [LARGE SCALE GENOMIC DNA]</scope>
    <source>
        <strain evidence="2 3">36-1</strain>
    </source>
</reference>
<dbReference type="GO" id="GO:0005730">
    <property type="term" value="C:nucleolus"/>
    <property type="evidence" value="ECO:0007669"/>
    <property type="project" value="TreeGrafter"/>
</dbReference>
<dbReference type="GO" id="GO:0003725">
    <property type="term" value="F:double-stranded RNA binding"/>
    <property type="evidence" value="ECO:0007669"/>
    <property type="project" value="InterPro"/>
</dbReference>
<dbReference type="GO" id="GO:0019901">
    <property type="term" value="F:protein kinase binding"/>
    <property type="evidence" value="ECO:0007669"/>
    <property type="project" value="TreeGrafter"/>
</dbReference>
<feature type="compositionally biased region" description="Gly residues" evidence="1">
    <location>
        <begin position="111"/>
        <end position="121"/>
    </location>
</feature>
<dbReference type="GO" id="GO:0004860">
    <property type="term" value="F:protein kinase inhibitor activity"/>
    <property type="evidence" value="ECO:0007669"/>
    <property type="project" value="TreeGrafter"/>
</dbReference>
<comment type="caution">
    <text evidence="2">The sequence shown here is derived from an EMBL/GenBank/DDBJ whole genome shotgun (WGS) entry which is preliminary data.</text>
</comment>
<feature type="compositionally biased region" description="Polar residues" evidence="1">
    <location>
        <begin position="217"/>
        <end position="227"/>
    </location>
</feature>
<dbReference type="AlphaFoldDB" id="A0A2U3EHT1"/>
<dbReference type="Pfam" id="PF06658">
    <property type="entry name" value="DUF1168"/>
    <property type="match status" value="1"/>
</dbReference>
<dbReference type="EMBL" id="LCWV01000004">
    <property type="protein sequence ID" value="PWI74068.1"/>
    <property type="molecule type" value="Genomic_DNA"/>
</dbReference>
<protein>
    <submittedName>
        <fullName evidence="2">PRKR-interacting protein 1</fullName>
    </submittedName>
</protein>
<evidence type="ECO:0000313" key="2">
    <source>
        <dbReference type="EMBL" id="PWI74068.1"/>
    </source>
</evidence>
<accession>A0A2U3EHT1</accession>